<dbReference type="SMART" id="SM00262">
    <property type="entry name" value="GEL"/>
    <property type="match status" value="3"/>
</dbReference>
<dbReference type="EMBL" id="CAICTM010001028">
    <property type="protein sequence ID" value="CAB9519603.1"/>
    <property type="molecule type" value="Genomic_DNA"/>
</dbReference>
<dbReference type="Proteomes" id="UP001153069">
    <property type="component" value="Unassembled WGS sequence"/>
</dbReference>
<comment type="caution">
    <text evidence="2">The sequence shown here is derived from an EMBL/GenBank/DDBJ whole genome shotgun (WGS) entry which is preliminary data.</text>
</comment>
<name>A0A9N8EF31_9STRA</name>
<feature type="domain" description="Gelsolin-like" evidence="1">
    <location>
        <begin position="62"/>
        <end position="135"/>
    </location>
</feature>
<dbReference type="PANTHER" id="PTHR11977">
    <property type="entry name" value="VILLIN"/>
    <property type="match status" value="1"/>
</dbReference>
<reference evidence="2" key="1">
    <citation type="submission" date="2020-06" db="EMBL/GenBank/DDBJ databases">
        <authorList>
            <consortium name="Plant Systems Biology data submission"/>
        </authorList>
    </citation>
    <scope>NUCLEOTIDE SEQUENCE</scope>
    <source>
        <strain evidence="2">D6</strain>
    </source>
</reference>
<dbReference type="GO" id="GO:0008154">
    <property type="term" value="P:actin polymerization or depolymerization"/>
    <property type="evidence" value="ECO:0007669"/>
    <property type="project" value="TreeGrafter"/>
</dbReference>
<keyword evidence="3" id="KW-1185">Reference proteome</keyword>
<dbReference type="InterPro" id="IPR007123">
    <property type="entry name" value="Gelsolin-like_dom"/>
</dbReference>
<feature type="domain" description="Gelsolin-like" evidence="1">
    <location>
        <begin position="301"/>
        <end position="368"/>
    </location>
</feature>
<sequence>MPEEKLSWKDSNLALIGSELDHKIKAAAAELEEAWSGMGQSPETRVWRIEKFQVKEWPSDKFGKFHKGDSYLVLHTYKKGTSDALFHDIHMWIGSESSQDEYGTAAYKMVEADDYLGGVPVQHRQVQGHETETFLTYFDALEILDGGIETGFNHVEPDVENPVLYRVKGTKKKRTLTQVPLQKSSLNEGDSFILFGGKANVWCWHGQKAKPLEKADSNVWAENMCTMGTVVVLDQGQGDDSEDKFWAYLGDGDIQTDAADDEGVTEFTPLLYRVDGSIAKDLEKVAEGSPVQKTSADYKCLNKGDLKDDDVFLLDSGWEIYVWIGSKADRYEKIAAMFAADKYSKMDPRTLELPVEIVKSGAESDRFLSYFA</sequence>
<dbReference type="PRINTS" id="PR00597">
    <property type="entry name" value="GELSOLIN"/>
</dbReference>
<dbReference type="GO" id="GO:0015629">
    <property type="term" value="C:actin cytoskeleton"/>
    <property type="evidence" value="ECO:0007669"/>
    <property type="project" value="TreeGrafter"/>
</dbReference>
<dbReference type="InterPro" id="IPR029006">
    <property type="entry name" value="ADF-H/Gelsolin-like_dom_sf"/>
</dbReference>
<dbReference type="PANTHER" id="PTHR11977:SF130">
    <property type="entry name" value="SEVERIN"/>
    <property type="match status" value="1"/>
</dbReference>
<dbReference type="CDD" id="cd11290">
    <property type="entry name" value="gelsolin_S1_like"/>
    <property type="match status" value="1"/>
</dbReference>
<dbReference type="GO" id="GO:0051015">
    <property type="term" value="F:actin filament binding"/>
    <property type="evidence" value="ECO:0007669"/>
    <property type="project" value="InterPro"/>
</dbReference>
<dbReference type="AlphaFoldDB" id="A0A9N8EF31"/>
<gene>
    <name evidence="2" type="ORF">SEMRO_1030_G233340.1</name>
</gene>
<dbReference type="InterPro" id="IPR007122">
    <property type="entry name" value="Villin/Gelsolin"/>
</dbReference>
<dbReference type="OrthoDB" id="6375767at2759"/>
<dbReference type="GO" id="GO:0005737">
    <property type="term" value="C:cytoplasm"/>
    <property type="evidence" value="ECO:0007669"/>
    <property type="project" value="TreeGrafter"/>
</dbReference>
<evidence type="ECO:0000259" key="1">
    <source>
        <dbReference type="Pfam" id="PF00626"/>
    </source>
</evidence>
<dbReference type="Gene3D" id="3.40.20.10">
    <property type="entry name" value="Severin"/>
    <property type="match status" value="3"/>
</dbReference>
<protein>
    <submittedName>
        <fullName evidence="2">Gelsolin-like protein 1</fullName>
    </submittedName>
</protein>
<dbReference type="SUPFAM" id="SSF55753">
    <property type="entry name" value="Actin depolymerizing proteins"/>
    <property type="match status" value="3"/>
</dbReference>
<dbReference type="Pfam" id="PF00626">
    <property type="entry name" value="Gelsolin"/>
    <property type="match status" value="2"/>
</dbReference>
<organism evidence="2 3">
    <name type="scientific">Seminavis robusta</name>
    <dbReference type="NCBI Taxonomy" id="568900"/>
    <lineage>
        <taxon>Eukaryota</taxon>
        <taxon>Sar</taxon>
        <taxon>Stramenopiles</taxon>
        <taxon>Ochrophyta</taxon>
        <taxon>Bacillariophyta</taxon>
        <taxon>Bacillariophyceae</taxon>
        <taxon>Bacillariophycidae</taxon>
        <taxon>Naviculales</taxon>
        <taxon>Naviculaceae</taxon>
        <taxon>Seminavis</taxon>
    </lineage>
</organism>
<proteinExistence type="predicted"/>
<evidence type="ECO:0000313" key="3">
    <source>
        <dbReference type="Proteomes" id="UP001153069"/>
    </source>
</evidence>
<evidence type="ECO:0000313" key="2">
    <source>
        <dbReference type="EMBL" id="CAB9519603.1"/>
    </source>
</evidence>
<accession>A0A9N8EF31</accession>